<protein>
    <recommendedName>
        <fullName evidence="10">C2H2-type domain-containing protein</fullName>
    </recommendedName>
</protein>
<dbReference type="GO" id="GO:0000978">
    <property type="term" value="F:RNA polymerase II cis-regulatory region sequence-specific DNA binding"/>
    <property type="evidence" value="ECO:0007669"/>
    <property type="project" value="UniProtKB-ARBA"/>
</dbReference>
<reference evidence="11" key="1">
    <citation type="submission" date="2020-05" db="EMBL/GenBank/DDBJ databases">
        <title>Phylogenomic resolution of chytrid fungi.</title>
        <authorList>
            <person name="Stajich J.E."/>
            <person name="Amses K."/>
            <person name="Simmons R."/>
            <person name="Seto K."/>
            <person name="Myers J."/>
            <person name="Bonds A."/>
            <person name="Quandt C.A."/>
            <person name="Barry K."/>
            <person name="Liu P."/>
            <person name="Grigoriev I."/>
            <person name="Longcore J.E."/>
            <person name="James T.Y."/>
        </authorList>
    </citation>
    <scope>NUCLEOTIDE SEQUENCE</scope>
    <source>
        <strain evidence="11">JEL0513</strain>
    </source>
</reference>
<dbReference type="GO" id="GO:0008270">
    <property type="term" value="F:zinc ion binding"/>
    <property type="evidence" value="ECO:0007669"/>
    <property type="project" value="UniProtKB-KW"/>
</dbReference>
<dbReference type="InterPro" id="IPR036236">
    <property type="entry name" value="Znf_C2H2_sf"/>
</dbReference>
<dbReference type="FunFam" id="3.30.160.60:FF:000072">
    <property type="entry name" value="zinc finger protein 143 isoform X1"/>
    <property type="match status" value="1"/>
</dbReference>
<feature type="compositionally biased region" description="Gly residues" evidence="9">
    <location>
        <begin position="649"/>
        <end position="662"/>
    </location>
</feature>
<evidence type="ECO:0000256" key="2">
    <source>
        <dbReference type="ARBA" id="ARBA00022723"/>
    </source>
</evidence>
<evidence type="ECO:0000313" key="11">
    <source>
        <dbReference type="EMBL" id="KAJ3086876.1"/>
    </source>
</evidence>
<dbReference type="GO" id="GO:0000122">
    <property type="term" value="P:negative regulation of transcription by RNA polymerase II"/>
    <property type="evidence" value="ECO:0007669"/>
    <property type="project" value="UniProtKB-ARBA"/>
</dbReference>
<evidence type="ECO:0000256" key="3">
    <source>
        <dbReference type="ARBA" id="ARBA00022737"/>
    </source>
</evidence>
<feature type="domain" description="C2H2-type" evidence="10">
    <location>
        <begin position="484"/>
        <end position="513"/>
    </location>
</feature>
<feature type="domain" description="C2H2-type" evidence="10">
    <location>
        <begin position="572"/>
        <end position="596"/>
    </location>
</feature>
<organism evidence="11 12">
    <name type="scientific">Physocladia obscura</name>
    <dbReference type="NCBI Taxonomy" id="109957"/>
    <lineage>
        <taxon>Eukaryota</taxon>
        <taxon>Fungi</taxon>
        <taxon>Fungi incertae sedis</taxon>
        <taxon>Chytridiomycota</taxon>
        <taxon>Chytridiomycota incertae sedis</taxon>
        <taxon>Chytridiomycetes</taxon>
        <taxon>Chytridiales</taxon>
        <taxon>Chytriomycetaceae</taxon>
        <taxon>Physocladia</taxon>
    </lineage>
</organism>
<evidence type="ECO:0000256" key="8">
    <source>
        <dbReference type="PROSITE-ProRule" id="PRU00042"/>
    </source>
</evidence>
<keyword evidence="3" id="KW-0677">Repeat</keyword>
<dbReference type="SUPFAM" id="SSF57667">
    <property type="entry name" value="beta-beta-alpha zinc fingers"/>
    <property type="match status" value="2"/>
</dbReference>
<evidence type="ECO:0000256" key="7">
    <source>
        <dbReference type="ARBA" id="ARBA00023242"/>
    </source>
</evidence>
<feature type="compositionally biased region" description="Polar residues" evidence="9">
    <location>
        <begin position="411"/>
        <end position="420"/>
    </location>
</feature>
<evidence type="ECO:0000256" key="4">
    <source>
        <dbReference type="ARBA" id="ARBA00022771"/>
    </source>
</evidence>
<feature type="region of interest" description="Disordered" evidence="9">
    <location>
        <begin position="649"/>
        <end position="671"/>
    </location>
</feature>
<dbReference type="Pfam" id="PF00096">
    <property type="entry name" value="zf-C2H2"/>
    <property type="match status" value="4"/>
</dbReference>
<sequence length="693" mass="74825">MANWMHSPLPPSSANSLNNTDVQSHLALLQEDWFSFPTQPQRLQLHNSSQPQQHLYSNTQSQSQTLSVNNPSSFQVSVPTIMIEDIESKGNTNSQISRQNAGHLHPHTQNLSHTQNLAVTLQKKLAKDALDSFLSSPALNKSHHLTNTSQSLGMDPFSISAFPKSPMPPSSVNNMLSPNPNLMMQQNLLNSPAIGLYHNHQQPNFDTQRGFNLLPTATDILLQSPMVPPSLQTQSQQDAQFFLNNLQYFNAPTNLDINQDSLRMFANQQHQESDAAALLQLARPENIKSMSTSSLIRQRSRSGSYDNSMGASPNLAAASNNNGHHITCPYTATCGHSTHFANATALRDHIRHSHQTDLTHSCVKCGRAFLDLVSLDSHACRGVAVLDGAGGVVGGLTAPGMNWGGSRRRSTSAGYGSNTLGVSHSRVGSRGGSVSGGSVNGDEEVNQGYGSSTAFLDHLGNSVEGDSADADGEEGGSAKKKRAVVCEYDGCGKSFTLQKSYIVHLRTHTGERPHACTYPNCNKAFAQPSGLRSHLFTHTGERPYKCSHCPKTYTTSSRLKIHFRAHTNEEPYECTYAGCSRRFKQKSNLDQHIVTHLEPSLREKLVKGNKKEVGCSECGRMYKNFASLDQHCWREHGCGAKDIAADGDGGGGGVGSGAVGEGEGGDHSLVGDGDDVNIWKFGGVADGDNGGIF</sequence>
<keyword evidence="2" id="KW-0479">Metal-binding</keyword>
<dbReference type="GO" id="GO:0000981">
    <property type="term" value="F:DNA-binding transcription factor activity, RNA polymerase II-specific"/>
    <property type="evidence" value="ECO:0007669"/>
    <property type="project" value="UniProtKB-ARBA"/>
</dbReference>
<accession>A0AAD5X6D1</accession>
<feature type="domain" description="C2H2-type" evidence="10">
    <location>
        <begin position="544"/>
        <end position="571"/>
    </location>
</feature>
<feature type="region of interest" description="Disordered" evidence="9">
    <location>
        <begin position="404"/>
        <end position="439"/>
    </location>
</feature>
<evidence type="ECO:0000259" key="10">
    <source>
        <dbReference type="PROSITE" id="PS50157"/>
    </source>
</evidence>
<feature type="region of interest" description="Disordered" evidence="9">
    <location>
        <begin position="45"/>
        <end position="71"/>
    </location>
</feature>
<comment type="caution">
    <text evidence="11">The sequence shown here is derived from an EMBL/GenBank/DDBJ whole genome shotgun (WGS) entry which is preliminary data.</text>
</comment>
<feature type="domain" description="C2H2-type" evidence="10">
    <location>
        <begin position="514"/>
        <end position="543"/>
    </location>
</feature>
<keyword evidence="7" id="KW-0539">Nucleus</keyword>
<feature type="compositionally biased region" description="Gly residues" evidence="9">
    <location>
        <begin position="429"/>
        <end position="439"/>
    </location>
</feature>
<dbReference type="InterPro" id="IPR050888">
    <property type="entry name" value="ZnF_C2H2-type_TF"/>
</dbReference>
<gene>
    <name evidence="11" type="ORF">HK100_008550</name>
</gene>
<dbReference type="EMBL" id="JADGJH010004181">
    <property type="protein sequence ID" value="KAJ3086876.1"/>
    <property type="molecule type" value="Genomic_DNA"/>
</dbReference>
<dbReference type="PROSITE" id="PS50157">
    <property type="entry name" value="ZINC_FINGER_C2H2_2"/>
    <property type="match status" value="4"/>
</dbReference>
<dbReference type="PROSITE" id="PS00028">
    <property type="entry name" value="ZINC_FINGER_C2H2_1"/>
    <property type="match status" value="5"/>
</dbReference>
<evidence type="ECO:0000256" key="6">
    <source>
        <dbReference type="ARBA" id="ARBA00023125"/>
    </source>
</evidence>
<dbReference type="Proteomes" id="UP001211907">
    <property type="component" value="Unassembled WGS sequence"/>
</dbReference>
<dbReference type="InterPro" id="IPR013087">
    <property type="entry name" value="Znf_C2H2_type"/>
</dbReference>
<dbReference type="AlphaFoldDB" id="A0AAD5X6D1"/>
<dbReference type="FunFam" id="3.30.160.60:FF:001465">
    <property type="entry name" value="Zinc finger protein 560"/>
    <property type="match status" value="1"/>
</dbReference>
<keyword evidence="12" id="KW-1185">Reference proteome</keyword>
<dbReference type="Gene3D" id="3.30.160.60">
    <property type="entry name" value="Classic Zinc Finger"/>
    <property type="match status" value="5"/>
</dbReference>
<dbReference type="FunFam" id="3.30.160.60:FF:000125">
    <property type="entry name" value="Putative zinc finger protein 143"/>
    <property type="match status" value="1"/>
</dbReference>
<keyword evidence="4 8" id="KW-0863">Zinc-finger</keyword>
<evidence type="ECO:0000313" key="12">
    <source>
        <dbReference type="Proteomes" id="UP001211907"/>
    </source>
</evidence>
<dbReference type="SMART" id="SM00355">
    <property type="entry name" value="ZnF_C2H2"/>
    <property type="match status" value="6"/>
</dbReference>
<proteinExistence type="predicted"/>
<keyword evidence="5" id="KW-0862">Zinc</keyword>
<evidence type="ECO:0000256" key="9">
    <source>
        <dbReference type="SAM" id="MobiDB-lite"/>
    </source>
</evidence>
<keyword evidence="6" id="KW-0238">DNA-binding</keyword>
<evidence type="ECO:0000256" key="5">
    <source>
        <dbReference type="ARBA" id="ARBA00022833"/>
    </source>
</evidence>
<name>A0AAD5X6D1_9FUNG</name>
<comment type="subcellular location">
    <subcellularLocation>
        <location evidence="1">Nucleus</location>
    </subcellularLocation>
</comment>
<evidence type="ECO:0000256" key="1">
    <source>
        <dbReference type="ARBA" id="ARBA00004123"/>
    </source>
</evidence>
<dbReference type="GO" id="GO:0005634">
    <property type="term" value="C:nucleus"/>
    <property type="evidence" value="ECO:0007669"/>
    <property type="project" value="UniProtKB-SubCell"/>
</dbReference>
<dbReference type="PANTHER" id="PTHR24406">
    <property type="entry name" value="TRANSCRIPTIONAL REPRESSOR CTCFL-RELATED"/>
    <property type="match status" value="1"/>
</dbReference>